<evidence type="ECO:0000256" key="5">
    <source>
        <dbReference type="ARBA" id="ARBA00022889"/>
    </source>
</evidence>
<feature type="domain" description="Cadherin" evidence="10">
    <location>
        <begin position="17"/>
        <end position="122"/>
    </location>
</feature>
<dbReference type="EMBL" id="ADBV01010300">
    <property type="protein sequence ID" value="EJW75615.1"/>
    <property type="molecule type" value="Genomic_DNA"/>
</dbReference>
<dbReference type="SUPFAM" id="SSF49313">
    <property type="entry name" value="Cadherin-like"/>
    <property type="match status" value="2"/>
</dbReference>
<dbReference type="PANTHER" id="PTHR24026:SF136">
    <property type="entry name" value="PROTOCADHERIN-23"/>
    <property type="match status" value="1"/>
</dbReference>
<evidence type="ECO:0000313" key="12">
    <source>
        <dbReference type="Proteomes" id="UP000004810"/>
    </source>
</evidence>
<sequence length="349" mass="39239">MIRFYSVHSFLQVSPFTTILQVQASDADVALNSQIYYSLVEWSLDFMVDPISGAIRNLRPLESGTYELTVLAEDRASRLFRKKAHSDDGNNLFNHNKAKAVIKVEPVEKNERKLSVEVKPISASLWNVTQTVAIARIEGVAANIVAKLEIVDGEYAGAFVLKKDSSSANVWLVETIAGIWPQADWFIQLKATTIDGFVENLMENISVQLKGKQLVQYDDNLGVMQIVVNESVPLGYVLTQLKAHVVNGIDGDDEQIRYSISNTDKPFSVDEKNGYLRVIKWLDYENVSFYRFEVSARLLDSALEAKKEVEVIVADSNDHCPTFAVKWTRGDPIGKLFIKFLVFLAQKNK</sequence>
<dbReference type="GO" id="GO:0005886">
    <property type="term" value="C:plasma membrane"/>
    <property type="evidence" value="ECO:0007669"/>
    <property type="project" value="InterPro"/>
</dbReference>
<dbReference type="CDD" id="cd11304">
    <property type="entry name" value="Cadherin_repeat"/>
    <property type="match status" value="2"/>
</dbReference>
<dbReference type="SMART" id="SM00112">
    <property type="entry name" value="CA"/>
    <property type="match status" value="2"/>
</dbReference>
<evidence type="ECO:0000313" key="11">
    <source>
        <dbReference type="EMBL" id="EJW75615.1"/>
    </source>
</evidence>
<accession>J9AMX2</accession>
<dbReference type="GO" id="GO:0005509">
    <property type="term" value="F:calcium ion binding"/>
    <property type="evidence" value="ECO:0007669"/>
    <property type="project" value="UniProtKB-UniRule"/>
</dbReference>
<keyword evidence="8" id="KW-0325">Glycoprotein</keyword>
<evidence type="ECO:0000256" key="9">
    <source>
        <dbReference type="PROSITE-ProRule" id="PRU00043"/>
    </source>
</evidence>
<keyword evidence="5" id="KW-0130">Cell adhesion</keyword>
<organism evidence="11 12">
    <name type="scientific">Wuchereria bancrofti</name>
    <dbReference type="NCBI Taxonomy" id="6293"/>
    <lineage>
        <taxon>Eukaryota</taxon>
        <taxon>Metazoa</taxon>
        <taxon>Ecdysozoa</taxon>
        <taxon>Nematoda</taxon>
        <taxon>Chromadorea</taxon>
        <taxon>Rhabditida</taxon>
        <taxon>Spirurina</taxon>
        <taxon>Spiruromorpha</taxon>
        <taxon>Filarioidea</taxon>
        <taxon>Onchocercidae</taxon>
        <taxon>Wuchereria</taxon>
    </lineage>
</organism>
<comment type="subcellular location">
    <subcellularLocation>
        <location evidence="1">Membrane</location>
    </subcellularLocation>
</comment>
<evidence type="ECO:0000256" key="8">
    <source>
        <dbReference type="ARBA" id="ARBA00023180"/>
    </source>
</evidence>
<evidence type="ECO:0000259" key="10">
    <source>
        <dbReference type="PROSITE" id="PS50268"/>
    </source>
</evidence>
<name>J9AMX2_WUCBA</name>
<keyword evidence="2" id="KW-0812">Transmembrane</keyword>
<dbReference type="PROSITE" id="PS50268">
    <property type="entry name" value="CADHERIN_2"/>
    <property type="match status" value="2"/>
</dbReference>
<dbReference type="AlphaFoldDB" id="J9AMX2"/>
<gene>
    <name evidence="11" type="ORF">WUBG_13478</name>
</gene>
<keyword evidence="3" id="KW-0677">Repeat</keyword>
<dbReference type="Gene3D" id="2.60.40.60">
    <property type="entry name" value="Cadherins"/>
    <property type="match status" value="2"/>
</dbReference>
<evidence type="ECO:0000256" key="4">
    <source>
        <dbReference type="ARBA" id="ARBA00022837"/>
    </source>
</evidence>
<proteinExistence type="predicted"/>
<feature type="domain" description="Cadherin" evidence="10">
    <location>
        <begin position="220"/>
        <end position="323"/>
    </location>
</feature>
<dbReference type="GO" id="GO:0007156">
    <property type="term" value="P:homophilic cell adhesion via plasma membrane adhesion molecules"/>
    <property type="evidence" value="ECO:0007669"/>
    <property type="project" value="InterPro"/>
</dbReference>
<keyword evidence="6" id="KW-1133">Transmembrane helix</keyword>
<evidence type="ECO:0000256" key="1">
    <source>
        <dbReference type="ARBA" id="ARBA00004370"/>
    </source>
</evidence>
<dbReference type="Proteomes" id="UP000004810">
    <property type="component" value="Unassembled WGS sequence"/>
</dbReference>
<evidence type="ECO:0000256" key="3">
    <source>
        <dbReference type="ARBA" id="ARBA00022737"/>
    </source>
</evidence>
<dbReference type="PANTHER" id="PTHR24026">
    <property type="entry name" value="FAT ATYPICAL CADHERIN-RELATED"/>
    <property type="match status" value="1"/>
</dbReference>
<dbReference type="PROSITE" id="PS00232">
    <property type="entry name" value="CADHERIN_1"/>
    <property type="match status" value="1"/>
</dbReference>
<dbReference type="PRINTS" id="PR00205">
    <property type="entry name" value="CADHERIN"/>
</dbReference>
<comment type="caution">
    <text evidence="11">The sequence shown here is derived from an EMBL/GenBank/DDBJ whole genome shotgun (WGS) entry which is preliminary data.</text>
</comment>
<protein>
    <recommendedName>
        <fullName evidence="10">Cadherin domain-containing protein</fullName>
    </recommendedName>
</protein>
<keyword evidence="7" id="KW-0472">Membrane</keyword>
<evidence type="ECO:0000256" key="7">
    <source>
        <dbReference type="ARBA" id="ARBA00023136"/>
    </source>
</evidence>
<reference evidence="12" key="1">
    <citation type="submission" date="2012-08" db="EMBL/GenBank/DDBJ databases">
        <title>The Genome Sequence of Wuchereria bancrofti.</title>
        <authorList>
            <person name="Nutman T.B."/>
            <person name="Fink D.L."/>
            <person name="Russ C."/>
            <person name="Young S."/>
            <person name="Zeng Q."/>
            <person name="Koehrsen M."/>
            <person name="Alvarado L."/>
            <person name="Berlin A."/>
            <person name="Chapman S.B."/>
            <person name="Chen Z."/>
            <person name="Freedman E."/>
            <person name="Gellesch M."/>
            <person name="Goldberg J."/>
            <person name="Griggs A."/>
            <person name="Gujja S."/>
            <person name="Heilman E.R."/>
            <person name="Heiman D."/>
            <person name="Hepburn T."/>
            <person name="Howarth C."/>
            <person name="Jen D."/>
            <person name="Larson L."/>
            <person name="Lewis B."/>
            <person name="Mehta T."/>
            <person name="Park D."/>
            <person name="Pearson M."/>
            <person name="Roberts A."/>
            <person name="Saif S."/>
            <person name="Shea T."/>
            <person name="Shenoy N."/>
            <person name="Sisk P."/>
            <person name="Stolte C."/>
            <person name="Sykes S."/>
            <person name="Walk T."/>
            <person name="White J."/>
            <person name="Yandava C."/>
            <person name="Haas B."/>
            <person name="Henn M.R."/>
            <person name="Nusbaum C."/>
            <person name="Birren B."/>
        </authorList>
    </citation>
    <scope>NUCLEOTIDE SEQUENCE [LARGE SCALE GENOMIC DNA]</scope>
    <source>
        <strain evidence="12">NA</strain>
    </source>
</reference>
<dbReference type="InterPro" id="IPR002126">
    <property type="entry name" value="Cadherin-like_dom"/>
</dbReference>
<evidence type="ECO:0000256" key="2">
    <source>
        <dbReference type="ARBA" id="ARBA00022692"/>
    </source>
</evidence>
<dbReference type="InterPro" id="IPR015919">
    <property type="entry name" value="Cadherin-like_sf"/>
</dbReference>
<evidence type="ECO:0000256" key="6">
    <source>
        <dbReference type="ARBA" id="ARBA00022989"/>
    </source>
</evidence>
<dbReference type="InterPro" id="IPR020894">
    <property type="entry name" value="Cadherin_CS"/>
</dbReference>
<keyword evidence="4 9" id="KW-0106">Calcium</keyword>
<dbReference type="Pfam" id="PF00028">
    <property type="entry name" value="Cadherin"/>
    <property type="match status" value="2"/>
</dbReference>